<reference evidence="1" key="1">
    <citation type="journal article" date="2021" name="Front. Microbiol.">
        <title>Comprehensive Comparative Genomics and Phenotyping of Methylobacterium Species.</title>
        <authorList>
            <person name="Alessa O."/>
            <person name="Ogura Y."/>
            <person name="Fujitani Y."/>
            <person name="Takami H."/>
            <person name="Hayashi T."/>
            <person name="Sahin N."/>
            <person name="Tani A."/>
        </authorList>
    </citation>
    <scope>NUCLEOTIDE SEQUENCE</scope>
    <source>
        <strain evidence="1">KCTC 52305</strain>
    </source>
</reference>
<evidence type="ECO:0000313" key="1">
    <source>
        <dbReference type="EMBL" id="GJD53183.1"/>
    </source>
</evidence>
<dbReference type="InterPro" id="IPR002060">
    <property type="entry name" value="Squ/phyt_synthse"/>
</dbReference>
<protein>
    <submittedName>
        <fullName evidence="1">15-cis-phytoene synthase</fullName>
    </submittedName>
</protein>
<reference evidence="1" key="2">
    <citation type="submission" date="2021-08" db="EMBL/GenBank/DDBJ databases">
        <authorList>
            <person name="Tani A."/>
            <person name="Ola A."/>
            <person name="Ogura Y."/>
            <person name="Katsura K."/>
            <person name="Hayashi T."/>
        </authorList>
    </citation>
    <scope>NUCLEOTIDE SEQUENCE</scope>
    <source>
        <strain evidence="1">KCTC 52305</strain>
    </source>
</reference>
<dbReference type="InterPro" id="IPR008949">
    <property type="entry name" value="Isoprenoid_synthase_dom_sf"/>
</dbReference>
<dbReference type="Proteomes" id="UP001055167">
    <property type="component" value="Unassembled WGS sequence"/>
</dbReference>
<keyword evidence="2" id="KW-1185">Reference proteome</keyword>
<proteinExistence type="predicted"/>
<name>A0ABQ4R652_9HYPH</name>
<accession>A0ABQ4R652</accession>
<gene>
    <name evidence="1" type="primary">crtB</name>
    <name evidence="1" type="ORF">OPKNFCMD_5954</name>
</gene>
<dbReference type="EMBL" id="BPQH01000026">
    <property type="protein sequence ID" value="GJD53183.1"/>
    <property type="molecule type" value="Genomic_DNA"/>
</dbReference>
<organism evidence="1 2">
    <name type="scientific">Methylobacterium crusticola</name>
    <dbReference type="NCBI Taxonomy" id="1697972"/>
    <lineage>
        <taxon>Bacteria</taxon>
        <taxon>Pseudomonadati</taxon>
        <taxon>Pseudomonadota</taxon>
        <taxon>Alphaproteobacteria</taxon>
        <taxon>Hyphomicrobiales</taxon>
        <taxon>Methylobacteriaceae</taxon>
        <taxon>Methylobacterium</taxon>
    </lineage>
</organism>
<dbReference type="SUPFAM" id="SSF48576">
    <property type="entry name" value="Terpenoid synthases"/>
    <property type="match status" value="1"/>
</dbReference>
<dbReference type="PANTHER" id="PTHR31480">
    <property type="entry name" value="BIFUNCTIONAL LYCOPENE CYCLASE/PHYTOENE SYNTHASE"/>
    <property type="match status" value="1"/>
</dbReference>
<dbReference type="Gene3D" id="1.10.600.10">
    <property type="entry name" value="Farnesyl Diphosphate Synthase"/>
    <property type="match status" value="1"/>
</dbReference>
<evidence type="ECO:0000313" key="2">
    <source>
        <dbReference type="Proteomes" id="UP001055167"/>
    </source>
</evidence>
<comment type="caution">
    <text evidence="1">The sequence shown here is derived from an EMBL/GenBank/DDBJ whole genome shotgun (WGS) entry which is preliminary data.</text>
</comment>
<dbReference type="Pfam" id="PF00494">
    <property type="entry name" value="SQS_PSY"/>
    <property type="match status" value="1"/>
</dbReference>
<sequence>MSQDAPPGGPPAVPPAGRSLDWAYAHCEALVREGDPDRYFASLYAPAAHRPHLQALAAFSLEVARVRDAVSSPLPGEVRLQWWRDALQGEARGDVRAHPVAAALDDTLVRARLPRQPLVDLVDARVFDLYDDPMPSTGDLEGYCGETASSLIRLGGLILAEGREPGGAALAGHAGVAYALTGLLRALPWHARRGQVYLPADILAAHGVTRDDIVAGRGGPGLAGACADVRALARRHLASCARDRATLSPAAAPAYLPAALVEGYLRAMERPGYDPLRSVVEIPRWRILWRLWRAARRPA</sequence>